<protein>
    <submittedName>
        <fullName evidence="1">Uncharacterized protein</fullName>
    </submittedName>
</protein>
<name>A0AA88AET9_FICCA</name>
<proteinExistence type="predicted"/>
<organism evidence="1 2">
    <name type="scientific">Ficus carica</name>
    <name type="common">Common fig</name>
    <dbReference type="NCBI Taxonomy" id="3494"/>
    <lineage>
        <taxon>Eukaryota</taxon>
        <taxon>Viridiplantae</taxon>
        <taxon>Streptophyta</taxon>
        <taxon>Embryophyta</taxon>
        <taxon>Tracheophyta</taxon>
        <taxon>Spermatophyta</taxon>
        <taxon>Magnoliopsida</taxon>
        <taxon>eudicotyledons</taxon>
        <taxon>Gunneridae</taxon>
        <taxon>Pentapetalae</taxon>
        <taxon>rosids</taxon>
        <taxon>fabids</taxon>
        <taxon>Rosales</taxon>
        <taxon>Moraceae</taxon>
        <taxon>Ficeae</taxon>
        <taxon>Ficus</taxon>
    </lineage>
</organism>
<keyword evidence="2" id="KW-1185">Reference proteome</keyword>
<dbReference type="Proteomes" id="UP001187192">
    <property type="component" value="Unassembled WGS sequence"/>
</dbReference>
<comment type="caution">
    <text evidence="1">The sequence shown here is derived from an EMBL/GenBank/DDBJ whole genome shotgun (WGS) entry which is preliminary data.</text>
</comment>
<gene>
    <name evidence="1" type="ORF">TIFTF001_013732</name>
</gene>
<dbReference type="EMBL" id="BTGU01000018">
    <property type="protein sequence ID" value="GMN44533.1"/>
    <property type="molecule type" value="Genomic_DNA"/>
</dbReference>
<accession>A0AA88AET9</accession>
<reference evidence="1" key="1">
    <citation type="submission" date="2023-07" db="EMBL/GenBank/DDBJ databases">
        <title>draft genome sequence of fig (Ficus carica).</title>
        <authorList>
            <person name="Takahashi T."/>
            <person name="Nishimura K."/>
        </authorList>
    </citation>
    <scope>NUCLEOTIDE SEQUENCE</scope>
</reference>
<evidence type="ECO:0000313" key="2">
    <source>
        <dbReference type="Proteomes" id="UP001187192"/>
    </source>
</evidence>
<evidence type="ECO:0000313" key="1">
    <source>
        <dbReference type="EMBL" id="GMN44533.1"/>
    </source>
</evidence>
<sequence length="138" mass="15496">MEKASALFPHSRKVGVRGLLRFAQLASSWRRGNVPLEVSRATSESRTPEQPVVPKGGSVLQVLFRHRIDLDRLSFLDRERLFWWFSAIGVVAGSYGALERVSSTGHFLWVRNGERNVTLVMVVVIVPCFKCATVNEVT</sequence>
<dbReference type="AlphaFoldDB" id="A0AA88AET9"/>